<keyword evidence="1 5" id="KW-0489">Methyltransferase</keyword>
<name>A0A371RJF6_9PROT</name>
<comment type="caution">
    <text evidence="5">Lacks conserved residue(s) required for the propagation of feature annotation.</text>
</comment>
<dbReference type="HAMAP" id="MF_00658">
    <property type="entry name" value="23SrRNA_methyltr_H"/>
    <property type="match status" value="1"/>
</dbReference>
<comment type="subunit">
    <text evidence="5">Homodimer.</text>
</comment>
<dbReference type="PIRSF" id="PIRSF004505">
    <property type="entry name" value="MT_bac"/>
    <property type="match status" value="1"/>
</dbReference>
<evidence type="ECO:0000256" key="2">
    <source>
        <dbReference type="ARBA" id="ARBA00022679"/>
    </source>
</evidence>
<evidence type="ECO:0000313" key="6">
    <source>
        <dbReference type="EMBL" id="RFB05570.1"/>
    </source>
</evidence>
<dbReference type="Pfam" id="PF02590">
    <property type="entry name" value="SPOUT_MTase"/>
    <property type="match status" value="1"/>
</dbReference>
<comment type="function">
    <text evidence="5">Specifically methylates the pseudouridine at position 1915 (m3Psi1915) in 23S rRNA.</text>
</comment>
<dbReference type="EMBL" id="QUQO01000001">
    <property type="protein sequence ID" value="RFB05570.1"/>
    <property type="molecule type" value="Genomic_DNA"/>
</dbReference>
<dbReference type="OrthoDB" id="9806643at2"/>
<dbReference type="GO" id="GO:0070038">
    <property type="term" value="F:rRNA (pseudouridine-N3-)-methyltransferase activity"/>
    <property type="evidence" value="ECO:0007669"/>
    <property type="project" value="UniProtKB-UniRule"/>
</dbReference>
<sequence length="164" mass="17498">MFRLSIAAAGKDRGTPTAEMTGTYLDRASGMARGLGIDGPSLHVIEAPKALSGPERQAREAELLLGAVPPGDGIILLEERGKNMKSRDIAALIEKHRDDGAGGLHFMIGGADGFGSALTKDHPQVRGTLSFGAATWPHMLCRVMLAEQLYRAMTLLAGHPYHRD</sequence>
<reference evidence="6 7" key="1">
    <citation type="submission" date="2018-08" db="EMBL/GenBank/DDBJ databases">
        <title>Parvularcula sp. SM1705, isolated from surface water of the South Sea China.</title>
        <authorList>
            <person name="Sun L."/>
        </authorList>
    </citation>
    <scope>NUCLEOTIDE SEQUENCE [LARGE SCALE GENOMIC DNA]</scope>
    <source>
        <strain evidence="6 7">SM1705</strain>
    </source>
</reference>
<accession>A0A371RJF6</accession>
<dbReference type="Gene3D" id="3.40.1280.10">
    <property type="match status" value="1"/>
</dbReference>
<comment type="catalytic activity">
    <reaction evidence="5">
        <text>pseudouridine(1915) in 23S rRNA + S-adenosyl-L-methionine = N(3)-methylpseudouridine(1915) in 23S rRNA + S-adenosyl-L-homocysteine + H(+)</text>
        <dbReference type="Rhea" id="RHEA:42752"/>
        <dbReference type="Rhea" id="RHEA-COMP:10221"/>
        <dbReference type="Rhea" id="RHEA-COMP:10222"/>
        <dbReference type="ChEBI" id="CHEBI:15378"/>
        <dbReference type="ChEBI" id="CHEBI:57856"/>
        <dbReference type="ChEBI" id="CHEBI:59789"/>
        <dbReference type="ChEBI" id="CHEBI:65314"/>
        <dbReference type="ChEBI" id="CHEBI:74486"/>
        <dbReference type="EC" id="2.1.1.177"/>
    </reaction>
</comment>
<organism evidence="6 7">
    <name type="scientific">Parvularcula marina</name>
    <dbReference type="NCBI Taxonomy" id="2292771"/>
    <lineage>
        <taxon>Bacteria</taxon>
        <taxon>Pseudomonadati</taxon>
        <taxon>Pseudomonadota</taxon>
        <taxon>Alphaproteobacteria</taxon>
        <taxon>Parvularculales</taxon>
        <taxon>Parvularculaceae</taxon>
        <taxon>Parvularcula</taxon>
    </lineage>
</organism>
<keyword evidence="7" id="KW-1185">Reference proteome</keyword>
<feature type="binding site" evidence="5">
    <location>
        <position position="77"/>
    </location>
    <ligand>
        <name>S-adenosyl-L-methionine</name>
        <dbReference type="ChEBI" id="CHEBI:59789"/>
    </ligand>
</feature>
<dbReference type="EC" id="2.1.1.177" evidence="5"/>
<dbReference type="InterPro" id="IPR029028">
    <property type="entry name" value="Alpha/beta_knot_MTases"/>
</dbReference>
<evidence type="ECO:0000256" key="3">
    <source>
        <dbReference type="ARBA" id="ARBA00022691"/>
    </source>
</evidence>
<dbReference type="InterPro" id="IPR003742">
    <property type="entry name" value="RlmH-like"/>
</dbReference>
<protein>
    <recommendedName>
        <fullName evidence="5">Ribosomal RNA large subunit methyltransferase H</fullName>
        <ecNumber evidence="5">2.1.1.177</ecNumber>
    </recommendedName>
    <alternativeName>
        <fullName evidence="5">23S rRNA (pseudouridine1915-N3)-methyltransferase</fullName>
    </alternativeName>
    <alternativeName>
        <fullName evidence="5">23S rRNA m3Psi1915 methyltransferase</fullName>
    </alternativeName>
    <alternativeName>
        <fullName evidence="5">rRNA (pseudouridine-N3-)-methyltransferase RlmH</fullName>
    </alternativeName>
</protein>
<gene>
    <name evidence="5" type="primary">rlmH</name>
    <name evidence="6" type="ORF">DX908_10015</name>
</gene>
<keyword evidence="2 5" id="KW-0808">Transferase</keyword>
<keyword evidence="3 5" id="KW-0949">S-adenosyl-L-methionine</keyword>
<comment type="caution">
    <text evidence="6">The sequence shown here is derived from an EMBL/GenBank/DDBJ whole genome shotgun (WGS) entry which is preliminary data.</text>
</comment>
<evidence type="ECO:0000313" key="7">
    <source>
        <dbReference type="Proteomes" id="UP000264589"/>
    </source>
</evidence>
<evidence type="ECO:0000256" key="5">
    <source>
        <dbReference type="HAMAP-Rule" id="MF_00658"/>
    </source>
</evidence>
<dbReference type="InterPro" id="IPR029026">
    <property type="entry name" value="tRNA_m1G_MTases_N"/>
</dbReference>
<dbReference type="FunCoup" id="A0A371RJF6">
    <property type="interactions" value="348"/>
</dbReference>
<dbReference type="PANTHER" id="PTHR33603:SF1">
    <property type="entry name" value="RIBOSOMAL RNA LARGE SUBUNIT METHYLTRANSFERASE H"/>
    <property type="match status" value="1"/>
</dbReference>
<dbReference type="GO" id="GO:0005737">
    <property type="term" value="C:cytoplasm"/>
    <property type="evidence" value="ECO:0007669"/>
    <property type="project" value="UniProtKB-SubCell"/>
</dbReference>
<dbReference type="SUPFAM" id="SSF75217">
    <property type="entry name" value="alpha/beta knot"/>
    <property type="match status" value="1"/>
</dbReference>
<dbReference type="Proteomes" id="UP000264589">
    <property type="component" value="Unassembled WGS sequence"/>
</dbReference>
<keyword evidence="5" id="KW-0963">Cytoplasm</keyword>
<dbReference type="InParanoid" id="A0A371RJF6"/>
<dbReference type="CDD" id="cd18081">
    <property type="entry name" value="RlmH-like"/>
    <property type="match status" value="1"/>
</dbReference>
<dbReference type="PANTHER" id="PTHR33603">
    <property type="entry name" value="METHYLTRANSFERASE"/>
    <property type="match status" value="1"/>
</dbReference>
<comment type="similarity">
    <text evidence="4 5">Belongs to the RNA methyltransferase RlmH family.</text>
</comment>
<evidence type="ECO:0000256" key="1">
    <source>
        <dbReference type="ARBA" id="ARBA00022603"/>
    </source>
</evidence>
<comment type="subcellular location">
    <subcellularLocation>
        <location evidence="5">Cytoplasm</location>
    </subcellularLocation>
</comment>
<dbReference type="AlphaFoldDB" id="A0A371RJF6"/>
<keyword evidence="5" id="KW-0698">rRNA processing</keyword>
<proteinExistence type="inferred from homology"/>
<feature type="binding site" evidence="5">
    <location>
        <position position="109"/>
    </location>
    <ligand>
        <name>S-adenosyl-L-methionine</name>
        <dbReference type="ChEBI" id="CHEBI:59789"/>
    </ligand>
</feature>
<evidence type="ECO:0000256" key="4">
    <source>
        <dbReference type="ARBA" id="ARBA00038303"/>
    </source>
</evidence>